<evidence type="ECO:0000256" key="2">
    <source>
        <dbReference type="ARBA" id="ARBA00022679"/>
    </source>
</evidence>
<dbReference type="EC" id="2.7.1.30" evidence="7"/>
<dbReference type="GO" id="GO:0004370">
    <property type="term" value="F:glycerol kinase activity"/>
    <property type="evidence" value="ECO:0007669"/>
    <property type="project" value="UniProtKB-EC"/>
</dbReference>
<evidence type="ECO:0000313" key="7">
    <source>
        <dbReference type="EMBL" id="SUP59018.1"/>
    </source>
</evidence>
<keyword evidence="5" id="KW-0067">ATP-binding</keyword>
<dbReference type="InterPro" id="IPR043129">
    <property type="entry name" value="ATPase_NBD"/>
</dbReference>
<dbReference type="Proteomes" id="UP000254621">
    <property type="component" value="Unassembled WGS sequence"/>
</dbReference>
<dbReference type="GO" id="GO:0005829">
    <property type="term" value="C:cytosol"/>
    <property type="evidence" value="ECO:0007669"/>
    <property type="project" value="TreeGrafter"/>
</dbReference>
<evidence type="ECO:0000259" key="6">
    <source>
        <dbReference type="Pfam" id="PF02782"/>
    </source>
</evidence>
<dbReference type="PANTHER" id="PTHR10196">
    <property type="entry name" value="SUGAR KINASE"/>
    <property type="match status" value="1"/>
</dbReference>
<evidence type="ECO:0000313" key="8">
    <source>
        <dbReference type="Proteomes" id="UP000254621"/>
    </source>
</evidence>
<dbReference type="SUPFAM" id="SSF53067">
    <property type="entry name" value="Actin-like ATPase domain"/>
    <property type="match status" value="1"/>
</dbReference>
<dbReference type="PANTHER" id="PTHR10196:SF69">
    <property type="entry name" value="GLYCEROL KINASE"/>
    <property type="match status" value="1"/>
</dbReference>
<protein>
    <submittedName>
        <fullName evidence="7">Glycerol kinase</fullName>
        <ecNumber evidence="7">2.7.1.30</ecNumber>
    </submittedName>
</protein>
<evidence type="ECO:0000256" key="4">
    <source>
        <dbReference type="ARBA" id="ARBA00022777"/>
    </source>
</evidence>
<keyword evidence="3" id="KW-0547">Nucleotide-binding</keyword>
<keyword evidence="4 7" id="KW-0418">Kinase</keyword>
<organism evidence="7 8">
    <name type="scientific">Weissella viridescens</name>
    <name type="common">Lactobacillus viridescens</name>
    <dbReference type="NCBI Taxonomy" id="1629"/>
    <lineage>
        <taxon>Bacteria</taxon>
        <taxon>Bacillati</taxon>
        <taxon>Bacillota</taxon>
        <taxon>Bacilli</taxon>
        <taxon>Lactobacillales</taxon>
        <taxon>Lactobacillaceae</taxon>
        <taxon>Weissella</taxon>
    </lineage>
</organism>
<dbReference type="Gene3D" id="3.30.420.40">
    <property type="match status" value="1"/>
</dbReference>
<evidence type="ECO:0000256" key="3">
    <source>
        <dbReference type="ARBA" id="ARBA00022741"/>
    </source>
</evidence>
<keyword evidence="2 7" id="KW-0808">Transferase</keyword>
<dbReference type="InterPro" id="IPR018485">
    <property type="entry name" value="FGGY_C"/>
</dbReference>
<dbReference type="GO" id="GO:0019563">
    <property type="term" value="P:glycerol catabolic process"/>
    <property type="evidence" value="ECO:0007669"/>
    <property type="project" value="TreeGrafter"/>
</dbReference>
<comment type="similarity">
    <text evidence="1">Belongs to the FGGY kinase family.</text>
</comment>
<dbReference type="EMBL" id="UHIV01000004">
    <property type="protein sequence ID" value="SUP59018.1"/>
    <property type="molecule type" value="Genomic_DNA"/>
</dbReference>
<sequence>MMNTGNQPKLSNNGLLTTIAYGIKGEVTYALEGSVFIAGSAMQWLRDGMRVIERSPESETMANASTNENEVYVVPALQDWAHLIGIRKLVEQFWTDAWNYA</sequence>
<reference evidence="7 8" key="1">
    <citation type="submission" date="2018-06" db="EMBL/GenBank/DDBJ databases">
        <authorList>
            <consortium name="Pathogen Informatics"/>
            <person name="Doyle S."/>
        </authorList>
    </citation>
    <scope>NUCLEOTIDE SEQUENCE [LARGE SCALE GENOMIC DNA]</scope>
    <source>
        <strain evidence="7 8">NCTC13645</strain>
    </source>
</reference>
<dbReference type="Pfam" id="PF02782">
    <property type="entry name" value="FGGY_C"/>
    <property type="match status" value="1"/>
</dbReference>
<accession>A0A380P2D9</accession>
<dbReference type="AlphaFoldDB" id="A0A380P2D9"/>
<name>A0A380P2D9_WEIVI</name>
<feature type="domain" description="Carbohydrate kinase FGGY C-terminal" evidence="6">
    <location>
        <begin position="2"/>
        <end position="77"/>
    </location>
</feature>
<gene>
    <name evidence="7" type="primary">glpK_2</name>
    <name evidence="7" type="ORF">NCTC13645_01269</name>
</gene>
<evidence type="ECO:0000256" key="1">
    <source>
        <dbReference type="ARBA" id="ARBA00009156"/>
    </source>
</evidence>
<proteinExistence type="inferred from homology"/>
<evidence type="ECO:0000256" key="5">
    <source>
        <dbReference type="ARBA" id="ARBA00022840"/>
    </source>
</evidence>